<comment type="caution">
    <text evidence="2">The sequence shown here is derived from an EMBL/GenBank/DDBJ whole genome shotgun (WGS) entry which is preliminary data.</text>
</comment>
<dbReference type="Proteomes" id="UP000539538">
    <property type="component" value="Unassembled WGS sequence"/>
</dbReference>
<proteinExistence type="inferred from homology"/>
<gene>
    <name evidence="2" type="ORF">GGQ99_005051</name>
</gene>
<evidence type="ECO:0000256" key="1">
    <source>
        <dbReference type="ARBA" id="ARBA00007031"/>
    </source>
</evidence>
<organism evidence="2 3">
    <name type="scientific">Aminobacter niigataensis</name>
    <dbReference type="NCBI Taxonomy" id="83265"/>
    <lineage>
        <taxon>Bacteria</taxon>
        <taxon>Pseudomonadati</taxon>
        <taxon>Pseudomonadota</taxon>
        <taxon>Alphaproteobacteria</taxon>
        <taxon>Hyphomicrobiales</taxon>
        <taxon>Phyllobacteriaceae</taxon>
        <taxon>Aminobacter</taxon>
    </lineage>
</organism>
<evidence type="ECO:0000313" key="3">
    <source>
        <dbReference type="Proteomes" id="UP000539538"/>
    </source>
</evidence>
<reference evidence="2 3" key="1">
    <citation type="submission" date="2020-08" db="EMBL/GenBank/DDBJ databases">
        <title>Genomic Encyclopedia of Type Strains, Phase IV (KMG-IV): sequencing the most valuable type-strain genomes for metagenomic binning, comparative biology and taxonomic classification.</title>
        <authorList>
            <person name="Goeker M."/>
        </authorList>
    </citation>
    <scope>NUCLEOTIDE SEQUENCE [LARGE SCALE GENOMIC DNA]</scope>
    <source>
        <strain evidence="2 3">DSM 7050</strain>
    </source>
</reference>
<accession>A0ABR6LBG2</accession>
<protein>
    <submittedName>
        <fullName evidence="2">Transcriptional regulator</fullName>
    </submittedName>
</protein>
<dbReference type="InterPro" id="IPR041920">
    <property type="entry name" value="ROS/MUCR_sf"/>
</dbReference>
<dbReference type="Pfam" id="PF05443">
    <property type="entry name" value="ROS_MUCR"/>
    <property type="match status" value="1"/>
</dbReference>
<dbReference type="Gene3D" id="1.10.10.1550">
    <property type="entry name" value="ROS/MUCR transcriptional regulator protein"/>
    <property type="match status" value="1"/>
</dbReference>
<dbReference type="InterPro" id="IPR008807">
    <property type="entry name" value="ROS_MUCR"/>
</dbReference>
<keyword evidence="3" id="KW-1185">Reference proteome</keyword>
<name>A0ABR6LBG2_9HYPH</name>
<comment type="similarity">
    <text evidence="1">Belongs to the ros/MucR family.</text>
</comment>
<dbReference type="EMBL" id="JACHOT010000011">
    <property type="protein sequence ID" value="MBB4653266.1"/>
    <property type="molecule type" value="Genomic_DNA"/>
</dbReference>
<sequence>MPIKKTITPEYLISLEDGKQYRTLKRHLAVAGLTPEEYRAKWSLPADYPMVASAYAAKRSELAKKLGLGRKPVAALPAKKTRKANT</sequence>
<evidence type="ECO:0000313" key="2">
    <source>
        <dbReference type="EMBL" id="MBB4653266.1"/>
    </source>
</evidence>